<accession>A0ABQ3ETP9</accession>
<evidence type="ECO:0000313" key="3">
    <source>
        <dbReference type="Proteomes" id="UP000642673"/>
    </source>
</evidence>
<proteinExistence type="predicted"/>
<organism evidence="2 3">
    <name type="scientific">Streptomyces cirratus</name>
    <dbReference type="NCBI Taxonomy" id="68187"/>
    <lineage>
        <taxon>Bacteria</taxon>
        <taxon>Bacillati</taxon>
        <taxon>Actinomycetota</taxon>
        <taxon>Actinomycetes</taxon>
        <taxon>Kitasatosporales</taxon>
        <taxon>Streptomycetaceae</taxon>
        <taxon>Streptomyces</taxon>
    </lineage>
</organism>
<sequence length="94" mass="9494">MGGRQQGIQDHGVVPAPTQGGDDVRADEPGSSGDEYAHAPDATESAAPPAPAARRRKGSVTSTAPSGGPQPLVTEASTPRHRKGIRVASGSRMA</sequence>
<protein>
    <submittedName>
        <fullName evidence="2">Uncharacterized protein</fullName>
    </submittedName>
</protein>
<evidence type="ECO:0000313" key="2">
    <source>
        <dbReference type="EMBL" id="GHB60788.1"/>
    </source>
</evidence>
<dbReference type="EMBL" id="BMVP01000005">
    <property type="protein sequence ID" value="GHB60788.1"/>
    <property type="molecule type" value="Genomic_DNA"/>
</dbReference>
<keyword evidence="3" id="KW-1185">Reference proteome</keyword>
<evidence type="ECO:0000256" key="1">
    <source>
        <dbReference type="SAM" id="MobiDB-lite"/>
    </source>
</evidence>
<feature type="region of interest" description="Disordered" evidence="1">
    <location>
        <begin position="1"/>
        <end position="94"/>
    </location>
</feature>
<comment type="caution">
    <text evidence="2">The sequence shown here is derived from an EMBL/GenBank/DDBJ whole genome shotgun (WGS) entry which is preliminary data.</text>
</comment>
<name>A0ABQ3ETP9_9ACTN</name>
<dbReference type="Proteomes" id="UP000642673">
    <property type="component" value="Unassembled WGS sequence"/>
</dbReference>
<reference evidence="3" key="1">
    <citation type="journal article" date="2019" name="Int. J. Syst. Evol. Microbiol.">
        <title>The Global Catalogue of Microorganisms (GCM) 10K type strain sequencing project: providing services to taxonomists for standard genome sequencing and annotation.</title>
        <authorList>
            <consortium name="The Broad Institute Genomics Platform"/>
            <consortium name="The Broad Institute Genome Sequencing Center for Infectious Disease"/>
            <person name="Wu L."/>
            <person name="Ma J."/>
        </authorList>
    </citation>
    <scope>NUCLEOTIDE SEQUENCE [LARGE SCALE GENOMIC DNA]</scope>
    <source>
        <strain evidence="3">JCM 4738</strain>
    </source>
</reference>
<gene>
    <name evidence="2" type="ORF">GCM10010347_33550</name>
</gene>